<dbReference type="GO" id="GO:0098542">
    <property type="term" value="P:defense response to other organism"/>
    <property type="evidence" value="ECO:0007669"/>
    <property type="project" value="InterPro"/>
</dbReference>
<dbReference type="InterPro" id="IPR031770">
    <property type="entry name" value="Abf-1/2"/>
</dbReference>
<dbReference type="Gene3D" id="3.30.30.110">
    <property type="entry name" value="Antibacterial factor-related peptide"/>
    <property type="match status" value="1"/>
</dbReference>
<protein>
    <submittedName>
        <fullName evidence="3">Uncharacterized protein</fullName>
    </submittedName>
</protein>
<sequence>MKLFLLVLMLLSVFASPAESISCCAGRAGCVASCNLQNCATGYCTVDDCSGTCQCSRCDKGSIGGISVG</sequence>
<accession>A0A1I8ACL8</accession>
<proteinExistence type="predicted"/>
<dbReference type="AlphaFoldDB" id="A0A1I8ACL8"/>
<name>A0A1I8ACL8_9BILA</name>
<dbReference type="InterPro" id="IPR038204">
    <property type="entry name" value="Abf-1/2_sf"/>
</dbReference>
<dbReference type="Proteomes" id="UP000095287">
    <property type="component" value="Unplaced"/>
</dbReference>
<dbReference type="Pfam" id="PF16839">
    <property type="entry name" value="Antimicrobial25"/>
    <property type="match status" value="1"/>
</dbReference>
<keyword evidence="1" id="KW-0732">Signal</keyword>
<evidence type="ECO:0000313" key="3">
    <source>
        <dbReference type="WBParaSite" id="L893_g4072.t1"/>
    </source>
</evidence>
<keyword evidence="2" id="KW-1185">Reference proteome</keyword>
<feature type="signal peptide" evidence="1">
    <location>
        <begin position="1"/>
        <end position="20"/>
    </location>
</feature>
<reference evidence="3" key="1">
    <citation type="submission" date="2016-11" db="UniProtKB">
        <authorList>
            <consortium name="WormBaseParasite"/>
        </authorList>
    </citation>
    <scope>IDENTIFICATION</scope>
</reference>
<evidence type="ECO:0000256" key="1">
    <source>
        <dbReference type="SAM" id="SignalP"/>
    </source>
</evidence>
<dbReference type="WBParaSite" id="L893_g4072.t1">
    <property type="protein sequence ID" value="L893_g4072.t1"/>
    <property type="gene ID" value="L893_g4072"/>
</dbReference>
<organism evidence="2 3">
    <name type="scientific">Steinernema glaseri</name>
    <dbReference type="NCBI Taxonomy" id="37863"/>
    <lineage>
        <taxon>Eukaryota</taxon>
        <taxon>Metazoa</taxon>
        <taxon>Ecdysozoa</taxon>
        <taxon>Nematoda</taxon>
        <taxon>Chromadorea</taxon>
        <taxon>Rhabditida</taxon>
        <taxon>Tylenchina</taxon>
        <taxon>Panagrolaimomorpha</taxon>
        <taxon>Strongyloidoidea</taxon>
        <taxon>Steinernematidae</taxon>
        <taxon>Steinernema</taxon>
    </lineage>
</organism>
<feature type="chain" id="PRO_5009314548" evidence="1">
    <location>
        <begin position="21"/>
        <end position="69"/>
    </location>
</feature>
<evidence type="ECO:0000313" key="2">
    <source>
        <dbReference type="Proteomes" id="UP000095287"/>
    </source>
</evidence>